<proteinExistence type="predicted"/>
<evidence type="ECO:0000256" key="4">
    <source>
        <dbReference type="ARBA" id="ARBA00022723"/>
    </source>
</evidence>
<evidence type="ECO:0000313" key="10">
    <source>
        <dbReference type="Proteomes" id="UP000001929"/>
    </source>
</evidence>
<dbReference type="SFLD" id="SFLDG01387">
    <property type="entry name" value="BtrN-like_SPASM_domain_contain"/>
    <property type="match status" value="1"/>
</dbReference>
<evidence type="ECO:0000313" key="9">
    <source>
        <dbReference type="EMBL" id="ABC21565.1"/>
    </source>
</evidence>
<keyword evidence="10" id="KW-1185">Reference proteome</keyword>
<dbReference type="PANTHER" id="PTHR11228">
    <property type="entry name" value="RADICAL SAM DOMAIN PROTEIN"/>
    <property type="match status" value="1"/>
</dbReference>
<protein>
    <submittedName>
        <fullName evidence="9">Radical SAM</fullName>
    </submittedName>
</protein>
<organism evidence="9 10">
    <name type="scientific">Rhodospirillum rubrum (strain ATCC 11170 / ATH 1.1.1 / DSM 467 / LMG 4362 / NCIMB 8255 / S1)</name>
    <dbReference type="NCBI Taxonomy" id="269796"/>
    <lineage>
        <taxon>Bacteria</taxon>
        <taxon>Pseudomonadati</taxon>
        <taxon>Pseudomonadota</taxon>
        <taxon>Alphaproteobacteria</taxon>
        <taxon>Rhodospirillales</taxon>
        <taxon>Rhodospirillaceae</taxon>
        <taxon>Rhodospirillum</taxon>
    </lineage>
</organism>
<dbReference type="GO" id="GO:0046872">
    <property type="term" value="F:metal ion binding"/>
    <property type="evidence" value="ECO:0007669"/>
    <property type="project" value="UniProtKB-KW"/>
</dbReference>
<dbReference type="InterPro" id="IPR013785">
    <property type="entry name" value="Aldolase_TIM"/>
</dbReference>
<comment type="cofactor">
    <cofactor evidence="1">
        <name>[4Fe-4S] cluster</name>
        <dbReference type="ChEBI" id="CHEBI:49883"/>
    </cofactor>
</comment>
<dbReference type="eggNOG" id="COG0535">
    <property type="taxonomic scope" value="Bacteria"/>
</dbReference>
<evidence type="ECO:0000259" key="8">
    <source>
        <dbReference type="Pfam" id="PF13186"/>
    </source>
</evidence>
<keyword evidence="2" id="KW-0004">4Fe-4S</keyword>
<keyword evidence="4" id="KW-0479">Metal-binding</keyword>
<dbReference type="HOGENOM" id="CLU_541709_0_0_5"/>
<dbReference type="Pfam" id="PF04055">
    <property type="entry name" value="Radical_SAM"/>
    <property type="match status" value="1"/>
</dbReference>
<keyword evidence="5" id="KW-0408">Iron</keyword>
<reference evidence="9 10" key="1">
    <citation type="journal article" date="2011" name="Stand. Genomic Sci.">
        <title>Complete genome sequence of Rhodospirillum rubrum type strain (S1).</title>
        <authorList>
            <person name="Munk A.C."/>
            <person name="Copeland A."/>
            <person name="Lucas S."/>
            <person name="Lapidus A."/>
            <person name="Del Rio T.G."/>
            <person name="Barry K."/>
            <person name="Detter J.C."/>
            <person name="Hammon N."/>
            <person name="Israni S."/>
            <person name="Pitluck S."/>
            <person name="Brettin T."/>
            <person name="Bruce D."/>
            <person name="Han C."/>
            <person name="Tapia R."/>
            <person name="Gilna P."/>
            <person name="Schmutz J."/>
            <person name="Larimer F."/>
            <person name="Land M."/>
            <person name="Kyrpides N.C."/>
            <person name="Mavromatis K."/>
            <person name="Richardson P."/>
            <person name="Rohde M."/>
            <person name="Goker M."/>
            <person name="Klenk H.P."/>
            <person name="Zhang Y."/>
            <person name="Roberts G.P."/>
            <person name="Reslewic S."/>
            <person name="Schwartz D.C."/>
        </authorList>
    </citation>
    <scope>NUCLEOTIDE SEQUENCE [LARGE SCALE GENOMIC DNA]</scope>
    <source>
        <strain evidence="10">ATCC 11170 / ATH 1.1.1 / DSM 467 / LMG 4362 / NCIMB 8255 / S1</strain>
    </source>
</reference>
<keyword evidence="3" id="KW-0949">S-adenosyl-L-methionine</keyword>
<evidence type="ECO:0000256" key="6">
    <source>
        <dbReference type="ARBA" id="ARBA00023014"/>
    </source>
</evidence>
<evidence type="ECO:0000259" key="7">
    <source>
        <dbReference type="Pfam" id="PF04055"/>
    </source>
</evidence>
<dbReference type="GO" id="GO:0003824">
    <property type="term" value="F:catalytic activity"/>
    <property type="evidence" value="ECO:0007669"/>
    <property type="project" value="InterPro"/>
</dbReference>
<dbReference type="Gene3D" id="3.20.20.70">
    <property type="entry name" value="Aldolase class I"/>
    <property type="match status" value="2"/>
</dbReference>
<dbReference type="EMBL" id="CP000230">
    <property type="protein sequence ID" value="ABC21565.1"/>
    <property type="molecule type" value="Genomic_DNA"/>
</dbReference>
<dbReference type="InterPro" id="IPR023885">
    <property type="entry name" value="4Fe4S-binding_SPASM_dom"/>
</dbReference>
<keyword evidence="6" id="KW-0411">Iron-sulfur</keyword>
<evidence type="ECO:0000256" key="3">
    <source>
        <dbReference type="ARBA" id="ARBA00022691"/>
    </source>
</evidence>
<gene>
    <name evidence="9" type="ordered locus">Rru_A0761</name>
</gene>
<dbReference type="SUPFAM" id="SSF102114">
    <property type="entry name" value="Radical SAM enzymes"/>
    <property type="match status" value="2"/>
</dbReference>
<dbReference type="SFLD" id="SFLDS00029">
    <property type="entry name" value="Radical_SAM"/>
    <property type="match status" value="1"/>
</dbReference>
<sequence>MGWQGLSGIVPLGGQAVCLALPPTPFAPGPTRLVATLALADTALPIATWDFLLAATSGGQTPGGQILVSPASFDQAFLILDHPESPPLGRVYHLAVPPPATKGFDLVLRRSGGGGESFAHYRLHWPDEASRIRDLERWRRQAVPPVDWFYVELTSHCNLACPFCPSRTLKRPRAFLSEDHARLIFSKIADYGRRRDATWGYTQTERMVFLHVMGEPLLHPRFTEIVSAARAVGLVPGLFTNATLLNAKARDKIFASGLSHITISLNVTDQAGYAELGARGLIDEQERRVLDLLAERKRRGAHRLHVDIQYIVAAPRAEGGSSGGPVAGRGLVDSRHKAWASYRTWLLRLRHLDPQGPVGAPPAIDPRPSIAFETLLHPLADDTGDPSLRLPLDGGVDLVMKTGCSFGNAVIPPGHRVVPASQGRCPFSSPWRQMAVFVDGRVSFCNMDYENSVDLGSLLDSSVDEIWDGARLRRIREEMAADRLSEPLCQRCLGTLAPMAGPA</sequence>
<dbReference type="CDD" id="cd01335">
    <property type="entry name" value="Radical_SAM"/>
    <property type="match status" value="1"/>
</dbReference>
<evidence type="ECO:0000256" key="1">
    <source>
        <dbReference type="ARBA" id="ARBA00001966"/>
    </source>
</evidence>
<dbReference type="InterPro" id="IPR034391">
    <property type="entry name" value="AdoMet-like_SPASM_containing"/>
</dbReference>
<dbReference type="SFLD" id="SFLDG01067">
    <property type="entry name" value="SPASM/twitch_domain_containing"/>
    <property type="match status" value="1"/>
</dbReference>
<feature type="domain" description="Radical SAM core" evidence="7">
    <location>
        <begin position="152"/>
        <end position="297"/>
    </location>
</feature>
<evidence type="ECO:0000256" key="2">
    <source>
        <dbReference type="ARBA" id="ARBA00022485"/>
    </source>
</evidence>
<dbReference type="PATRIC" id="fig|269796.9.peg.814"/>
<dbReference type="InterPro" id="IPR058240">
    <property type="entry name" value="rSAM_sf"/>
</dbReference>
<dbReference type="GO" id="GO:0051536">
    <property type="term" value="F:iron-sulfur cluster binding"/>
    <property type="evidence" value="ECO:0007669"/>
    <property type="project" value="UniProtKB-KW"/>
</dbReference>
<dbReference type="STRING" id="269796.Rru_A0761"/>
<dbReference type="PANTHER" id="PTHR11228:SF7">
    <property type="entry name" value="PQQA PEPTIDE CYCLASE"/>
    <property type="match status" value="1"/>
</dbReference>
<dbReference type="AlphaFoldDB" id="Q2RWD0"/>
<dbReference type="KEGG" id="rru:Rru_A0761"/>
<dbReference type="EnsemblBacteria" id="ABC21565">
    <property type="protein sequence ID" value="ABC21565"/>
    <property type="gene ID" value="Rru_A0761"/>
</dbReference>
<dbReference type="Pfam" id="PF13186">
    <property type="entry name" value="SPASM"/>
    <property type="match status" value="1"/>
</dbReference>
<dbReference type="InterPro" id="IPR007197">
    <property type="entry name" value="rSAM"/>
</dbReference>
<name>Q2RWD0_RHORT</name>
<accession>Q2RWD0</accession>
<evidence type="ECO:0000256" key="5">
    <source>
        <dbReference type="ARBA" id="ARBA00023004"/>
    </source>
</evidence>
<dbReference type="Proteomes" id="UP000001929">
    <property type="component" value="Chromosome"/>
</dbReference>
<dbReference type="InterPro" id="IPR050377">
    <property type="entry name" value="Radical_SAM_PqqE_MftC-like"/>
</dbReference>
<feature type="domain" description="4Fe4S-binding SPASM" evidence="8">
    <location>
        <begin position="425"/>
        <end position="492"/>
    </location>
</feature>